<feature type="compositionally biased region" description="Acidic residues" evidence="1">
    <location>
        <begin position="140"/>
        <end position="153"/>
    </location>
</feature>
<evidence type="ECO:0000313" key="2">
    <source>
        <dbReference type="Proteomes" id="UP000095287"/>
    </source>
</evidence>
<feature type="compositionally biased region" description="Basic and acidic residues" evidence="1">
    <location>
        <begin position="24"/>
        <end position="33"/>
    </location>
</feature>
<evidence type="ECO:0000313" key="3">
    <source>
        <dbReference type="WBParaSite" id="L893_g29101.t1"/>
    </source>
</evidence>
<evidence type="ECO:0000256" key="1">
    <source>
        <dbReference type="SAM" id="MobiDB-lite"/>
    </source>
</evidence>
<feature type="compositionally biased region" description="Polar residues" evidence="1">
    <location>
        <begin position="37"/>
        <end position="60"/>
    </location>
</feature>
<dbReference type="WBParaSite" id="L893_g29101.t1">
    <property type="protein sequence ID" value="L893_g29101.t1"/>
    <property type="gene ID" value="L893_g29101"/>
</dbReference>
<keyword evidence="2" id="KW-1185">Reference proteome</keyword>
<proteinExistence type="predicted"/>
<sequence length="267" mass="29350">MAKAFDSMDSKPAKRGLFSIRKSRSVETTETARHANSKNTLQASGAPSSVLHRNTTSMSQIEERVLPTSSSSAAYTTLPRGGRNPFKNMGTKIVERVRRSLSRTSVNRRSEDDESQQDPNLMNPANPSPPNGGPRHAREDENEDEEDEHDDSEAAGTAYFAASERTPRQEAEVDGHLEGLARVSTVSQPQVLCFSCGSVHSRPTGIAHPRTSIVIFPRGVTVSCTYNKLSVDPHINKSLNRLRPLWTLVKRGSPLKCYHASPVEAFI</sequence>
<feature type="compositionally biased region" description="Basic and acidic residues" evidence="1">
    <location>
        <begin position="1"/>
        <end position="12"/>
    </location>
</feature>
<accession>A0A1I7ZRJ0</accession>
<name>A0A1I7ZRJ0_9BILA</name>
<protein>
    <submittedName>
        <fullName evidence="3">Uncharacterized protein</fullName>
    </submittedName>
</protein>
<reference evidence="3" key="1">
    <citation type="submission" date="2016-11" db="UniProtKB">
        <authorList>
            <consortium name="WormBaseParasite"/>
        </authorList>
    </citation>
    <scope>IDENTIFICATION</scope>
</reference>
<dbReference type="Proteomes" id="UP000095287">
    <property type="component" value="Unplaced"/>
</dbReference>
<organism evidence="2 3">
    <name type="scientific">Steinernema glaseri</name>
    <dbReference type="NCBI Taxonomy" id="37863"/>
    <lineage>
        <taxon>Eukaryota</taxon>
        <taxon>Metazoa</taxon>
        <taxon>Ecdysozoa</taxon>
        <taxon>Nematoda</taxon>
        <taxon>Chromadorea</taxon>
        <taxon>Rhabditida</taxon>
        <taxon>Tylenchina</taxon>
        <taxon>Panagrolaimomorpha</taxon>
        <taxon>Strongyloidoidea</taxon>
        <taxon>Steinernematidae</taxon>
        <taxon>Steinernema</taxon>
    </lineage>
</organism>
<feature type="region of interest" description="Disordered" evidence="1">
    <location>
        <begin position="1"/>
        <end position="153"/>
    </location>
</feature>
<dbReference type="AlphaFoldDB" id="A0A1I7ZRJ0"/>